<name>A0A6I6JYR4_9BACT</name>
<reference evidence="5 6" key="1">
    <citation type="submission" date="2019-11" db="EMBL/GenBank/DDBJ databases">
        <authorList>
            <person name="Zheng R.K."/>
            <person name="Sun C.M."/>
        </authorList>
    </citation>
    <scope>NUCLEOTIDE SEQUENCE [LARGE SCALE GENOMIC DNA]</scope>
    <source>
        <strain evidence="5 6">WC007</strain>
    </source>
</reference>
<sequence>MKKLVSGLIIFLIGFSINAQPLAGDTVQAKAPEVKITSGILRGVTEGHVSVFKGIPFAAPPVGEFRWRPPQPVKSWEGVRDASKFAPNCAQSGWGAAPGTIQEGSSEDCLYLNLWTPAGFSKEAKMPVMVWIHGGGFTGGSGAVSSGNQFAKKGVVLVSINYRLGRLGHFAFPALSQEHPEEPKGSYAFMDQIAALQWVKENITAFGGDPNNVTIFGFSAGGVSVHSLLTIPAAKGLFHKAIGESSGGRDGVLTGRPINKENIDPLYPVSAETIGINFARKHGIEGTDEAALEKLRALSVEEIVDGGQETDGQGGPRIYSGPILDGKLVVETSESAYKAGKQAKVPLMIGNCSAEIGGAFVSTSTTKDELFSQFGELESEAKAAYDPGNNKEIAEIQTKFNTDWVWGEPARFTARAFLSIGEPAYVYHFGYVPVTMRERARYGAGHGSEVAFVFGDLSSRWGATGATPEEEKLTQKMNTYWTNFAKTGNPNGEGLPVWPLYNTQEEKILDIELDGKVVGKSDYRKPRLDVIEKAFKNRTQMQTRSGI</sequence>
<evidence type="ECO:0000313" key="5">
    <source>
        <dbReference type="EMBL" id="QGY46469.1"/>
    </source>
</evidence>
<dbReference type="EMBL" id="CP046401">
    <property type="protein sequence ID" value="QGY46469.1"/>
    <property type="molecule type" value="Genomic_DNA"/>
</dbReference>
<evidence type="ECO:0000259" key="4">
    <source>
        <dbReference type="Pfam" id="PF00135"/>
    </source>
</evidence>
<comment type="similarity">
    <text evidence="1 3">Belongs to the type-B carboxylesterase/lipase family.</text>
</comment>
<evidence type="ECO:0000256" key="1">
    <source>
        <dbReference type="ARBA" id="ARBA00005964"/>
    </source>
</evidence>
<evidence type="ECO:0000313" key="6">
    <source>
        <dbReference type="Proteomes" id="UP000428260"/>
    </source>
</evidence>
<gene>
    <name evidence="5" type="ORF">GM418_23240</name>
</gene>
<dbReference type="KEGG" id="mcos:GM418_23240"/>
<proteinExistence type="inferred from homology"/>
<dbReference type="InterPro" id="IPR050309">
    <property type="entry name" value="Type-B_Carboxylest/Lipase"/>
</dbReference>
<keyword evidence="2 3" id="KW-0378">Hydrolase</keyword>
<dbReference type="AlphaFoldDB" id="A0A6I6JYR4"/>
<dbReference type="PROSITE" id="PS00941">
    <property type="entry name" value="CARBOXYLESTERASE_B_2"/>
    <property type="match status" value="1"/>
</dbReference>
<dbReference type="Pfam" id="PF00135">
    <property type="entry name" value="COesterase"/>
    <property type="match status" value="1"/>
</dbReference>
<dbReference type="EC" id="3.1.1.-" evidence="3"/>
<accession>A0A6I6JYR4</accession>
<feature type="chain" id="PRO_5026377521" description="Carboxylic ester hydrolase" evidence="3">
    <location>
        <begin position="20"/>
        <end position="547"/>
    </location>
</feature>
<dbReference type="InterPro" id="IPR019826">
    <property type="entry name" value="Carboxylesterase_B_AS"/>
</dbReference>
<dbReference type="InterPro" id="IPR029058">
    <property type="entry name" value="AB_hydrolase_fold"/>
</dbReference>
<dbReference type="InterPro" id="IPR002018">
    <property type="entry name" value="CarbesteraseB"/>
</dbReference>
<dbReference type="RefSeq" id="WP_158869602.1">
    <property type="nucleotide sequence ID" value="NZ_CP046401.1"/>
</dbReference>
<dbReference type="GO" id="GO:0016787">
    <property type="term" value="F:hydrolase activity"/>
    <property type="evidence" value="ECO:0007669"/>
    <property type="project" value="UniProtKB-KW"/>
</dbReference>
<evidence type="ECO:0000256" key="3">
    <source>
        <dbReference type="RuleBase" id="RU361235"/>
    </source>
</evidence>
<dbReference type="Proteomes" id="UP000428260">
    <property type="component" value="Chromosome"/>
</dbReference>
<keyword evidence="6" id="KW-1185">Reference proteome</keyword>
<feature type="domain" description="Carboxylesterase type B" evidence="4">
    <location>
        <begin position="31"/>
        <end position="518"/>
    </location>
</feature>
<dbReference type="InterPro" id="IPR019819">
    <property type="entry name" value="Carboxylesterase_B_CS"/>
</dbReference>
<feature type="signal peptide" evidence="3">
    <location>
        <begin position="1"/>
        <end position="19"/>
    </location>
</feature>
<dbReference type="SUPFAM" id="SSF53474">
    <property type="entry name" value="alpha/beta-Hydrolases"/>
    <property type="match status" value="1"/>
</dbReference>
<dbReference type="Gene3D" id="3.40.50.1820">
    <property type="entry name" value="alpha/beta hydrolase"/>
    <property type="match status" value="1"/>
</dbReference>
<keyword evidence="3" id="KW-0732">Signal</keyword>
<protein>
    <recommendedName>
        <fullName evidence="3">Carboxylic ester hydrolase</fullName>
        <ecNumber evidence="3">3.1.1.-</ecNumber>
    </recommendedName>
</protein>
<dbReference type="PANTHER" id="PTHR11559">
    <property type="entry name" value="CARBOXYLESTERASE"/>
    <property type="match status" value="1"/>
</dbReference>
<evidence type="ECO:0000256" key="2">
    <source>
        <dbReference type="ARBA" id="ARBA00022801"/>
    </source>
</evidence>
<dbReference type="PROSITE" id="PS00122">
    <property type="entry name" value="CARBOXYLESTERASE_B_1"/>
    <property type="match status" value="1"/>
</dbReference>
<organism evidence="5 6">
    <name type="scientific">Maribellus comscasis</name>
    <dbReference type="NCBI Taxonomy" id="2681766"/>
    <lineage>
        <taxon>Bacteria</taxon>
        <taxon>Pseudomonadati</taxon>
        <taxon>Bacteroidota</taxon>
        <taxon>Bacteroidia</taxon>
        <taxon>Marinilabiliales</taxon>
        <taxon>Prolixibacteraceae</taxon>
        <taxon>Maribellus</taxon>
    </lineage>
</organism>